<comment type="caution">
    <text evidence="1">The sequence shown here is derived from an EMBL/GenBank/DDBJ whole genome shotgun (WGS) entry which is preliminary data.</text>
</comment>
<accession>A0ABR4XG93</accession>
<name>A0ABR4XG93_9MICO</name>
<proteinExistence type="predicted"/>
<dbReference type="RefSeq" id="WP_268234568.1">
    <property type="nucleotide sequence ID" value="NZ_AVPI01000008.1"/>
</dbReference>
<dbReference type="Proteomes" id="UP000029990">
    <property type="component" value="Unassembled WGS sequence"/>
</dbReference>
<evidence type="ECO:0000313" key="2">
    <source>
        <dbReference type="Proteomes" id="UP000029990"/>
    </source>
</evidence>
<organism evidence="1 2">
    <name type="scientific">Knoellia flava TL1</name>
    <dbReference type="NCBI Taxonomy" id="1385518"/>
    <lineage>
        <taxon>Bacteria</taxon>
        <taxon>Bacillati</taxon>
        <taxon>Actinomycetota</taxon>
        <taxon>Actinomycetes</taxon>
        <taxon>Micrococcales</taxon>
        <taxon>Intrasporangiaceae</taxon>
        <taxon>Knoellia</taxon>
    </lineage>
</organism>
<protein>
    <submittedName>
        <fullName evidence="1">Uncharacterized protein</fullName>
    </submittedName>
</protein>
<keyword evidence="2" id="KW-1185">Reference proteome</keyword>
<dbReference type="EMBL" id="AVPI01000008">
    <property type="protein sequence ID" value="KGN35107.1"/>
    <property type="molecule type" value="Genomic_DNA"/>
</dbReference>
<evidence type="ECO:0000313" key="1">
    <source>
        <dbReference type="EMBL" id="KGN35107.1"/>
    </source>
</evidence>
<gene>
    <name evidence="1" type="ORF">N798_04160</name>
</gene>
<sequence length="43" mass="4756">MTPSIVVELTWSNDVHVERVRLLHPPDDDHVMPAAESFAVACA</sequence>
<reference evidence="1 2" key="1">
    <citation type="submission" date="2013-08" db="EMBL/GenBank/DDBJ databases">
        <title>The genome sequence of Knoellia flava.</title>
        <authorList>
            <person name="Zhu W."/>
            <person name="Wang G."/>
        </authorList>
    </citation>
    <scope>NUCLEOTIDE SEQUENCE [LARGE SCALE GENOMIC DNA]</scope>
    <source>
        <strain evidence="1 2">TL1</strain>
    </source>
</reference>